<feature type="non-terminal residue" evidence="6">
    <location>
        <position position="1666"/>
    </location>
</feature>
<feature type="region of interest" description="Disordered" evidence="3">
    <location>
        <begin position="503"/>
        <end position="539"/>
    </location>
</feature>
<comment type="caution">
    <text evidence="6">The sequence shown here is derived from an EMBL/GenBank/DDBJ whole genome shotgun (WGS) entry which is preliminary data.</text>
</comment>
<feature type="region of interest" description="Disordered" evidence="3">
    <location>
        <begin position="238"/>
        <end position="264"/>
    </location>
</feature>
<name>A0A9P1FIQ4_9DINO</name>
<dbReference type="PROSITE" id="PS50966">
    <property type="entry name" value="ZF_SWIM"/>
    <property type="match status" value="1"/>
</dbReference>
<dbReference type="GO" id="GO:0006310">
    <property type="term" value="P:DNA recombination"/>
    <property type="evidence" value="ECO:0007669"/>
    <property type="project" value="UniProtKB-KW"/>
</dbReference>
<reference evidence="7" key="2">
    <citation type="submission" date="2024-04" db="EMBL/GenBank/DDBJ databases">
        <authorList>
            <person name="Chen Y."/>
            <person name="Shah S."/>
            <person name="Dougan E. K."/>
            <person name="Thang M."/>
            <person name="Chan C."/>
        </authorList>
    </citation>
    <scope>NUCLEOTIDE SEQUENCE [LARGE SCALE GENOMIC DNA]</scope>
</reference>
<proteinExistence type="predicted"/>
<dbReference type="EMBL" id="CAMXCT030000424">
    <property type="protein sequence ID" value="CAL4765916.1"/>
    <property type="molecule type" value="Genomic_DNA"/>
</dbReference>
<keyword evidence="4" id="KW-0472">Membrane</keyword>
<evidence type="ECO:0000313" key="7">
    <source>
        <dbReference type="EMBL" id="CAL1131979.1"/>
    </source>
</evidence>
<keyword evidence="2" id="KW-0479">Metal-binding</keyword>
<feature type="region of interest" description="Disordered" evidence="3">
    <location>
        <begin position="51"/>
        <end position="77"/>
    </location>
</feature>
<feature type="transmembrane region" description="Helical" evidence="4">
    <location>
        <begin position="1034"/>
        <end position="1061"/>
    </location>
</feature>
<evidence type="ECO:0000259" key="5">
    <source>
        <dbReference type="PROSITE" id="PS50966"/>
    </source>
</evidence>
<dbReference type="Gene3D" id="1.10.443.10">
    <property type="entry name" value="Intergrase catalytic core"/>
    <property type="match status" value="1"/>
</dbReference>
<evidence type="ECO:0000313" key="8">
    <source>
        <dbReference type="Proteomes" id="UP001152797"/>
    </source>
</evidence>
<dbReference type="GO" id="GO:0008270">
    <property type="term" value="F:zinc ion binding"/>
    <property type="evidence" value="ECO:0007669"/>
    <property type="project" value="UniProtKB-KW"/>
</dbReference>
<feature type="transmembrane region" description="Helical" evidence="4">
    <location>
        <begin position="1073"/>
        <end position="1090"/>
    </location>
</feature>
<dbReference type="Proteomes" id="UP001152797">
    <property type="component" value="Unassembled WGS sequence"/>
</dbReference>
<evidence type="ECO:0000313" key="6">
    <source>
        <dbReference type="EMBL" id="CAI3978604.1"/>
    </source>
</evidence>
<evidence type="ECO:0000256" key="3">
    <source>
        <dbReference type="SAM" id="MobiDB-lite"/>
    </source>
</evidence>
<organism evidence="6">
    <name type="scientific">Cladocopium goreaui</name>
    <dbReference type="NCBI Taxonomy" id="2562237"/>
    <lineage>
        <taxon>Eukaryota</taxon>
        <taxon>Sar</taxon>
        <taxon>Alveolata</taxon>
        <taxon>Dinophyceae</taxon>
        <taxon>Suessiales</taxon>
        <taxon>Symbiodiniaceae</taxon>
        <taxon>Cladocopium</taxon>
    </lineage>
</organism>
<feature type="compositionally biased region" description="Acidic residues" evidence="3">
    <location>
        <begin position="252"/>
        <end position="264"/>
    </location>
</feature>
<sequence length="1666" mass="184045">VPVPYAIEDSQDPEDVDLLAEADAWAVLAPDLTDPHIAALLQGVRDLSLDPGVVEPEPEVNPAASESSSSESESVSVGSAETDIRWYAVWQVPKPEGGLPVIGIHTSVGPLAYRRILEANRNEFSSIRFQRADNRAAAQALFRSEAAIHQVDPELAERIIRWSCETNEEAARLFSHYECEGCHFMLVQGQQSQMREQCSHAMRGLEVAAGSVKAAGLVALQQDDLNYATASEDISAGAQASAGITPQALVEDSSEEDPDEEDGSADEIMQLLRKAKKAAPGVATSSEKPKSGILKKSSRYALLTAGKSNEKLASSNGIETLLQQAINSGQPELASQSLNAMVSMELLKVLRGKSGKKSSSSALAPDEQEDSDASSRIRPAARESEVVRVEYHLGASAETAYNLSDFTRKLNWGNQRTLLRVHFALSEILQTLLKNQPEQAALELVQLLRAVRQTNLDRGSWRASWLLLRYADPIETPKFGGEPQDLERVAGYLNALQKLEKRAKGLGKGDQEEGGGKGKKGKQNPKKQAEEFESMPDLVPIPGTPPGDCRACHKVDPKDWPNLLRKLHKSGMIGFVPEHVSNLWVDTHSNPADYPSRFKPIPAPDVSQSDGLLDAAIDTHTADENASRGNGQPENVIFQVSVTCRDSAIAARDMYTQRRIETSSAAFRLSRFSKPYRQRLLAGLQDLDGFCREQGPCSLAALLGNLNSADEVLSLYVMQRHSSLKPKQLYVVKHALLCCQHVQPKLKGRINTAWENLRVWEEQRTSSLRPPLPIPLWLLMIGLSRAHSSVNESMLEQKRWRVFATLLEIGVLCMLRPGELLKLKHTDISLPGSFTFSQPFAAIRVANPKNRRQFGVDQFVLVRNPCTVQRLREVVEERNDCALWKGGRALFSRMFKQICKELRILDCHFTPASLRCQKVLQARLLLTGAPDMHSMRARHGRRVIAGGAFKGSTFEDLSHDQLVRASKRYPGDPKLQKYAKAVVAARELDGGADPLPCKPLMLRDGTVSSPEEKKPWTIKSFLWEMFRTLTLNRAVLIVVICVALMFLLKPTLATACTKVFVRILRLALRRLTGFLLLILESLLDEIVYQIEYTMRQALPHALDLEQFTTAPIQFISHLLSAITGAVISSIATYIGNRVAGWGEYGLLNEKLEVLLGEGFLVGRALSSWKGFFRHGGGFLRASGVQGLRRGSSSWKAFFRHGGGFLRAAGVQGLLRNKGNVHHVESKSTQTHFWVMRAQATDTVTAANAIVSIPLAEEMVHLLLLGGTDLQTALQNGQVLQTNKLSTTNLELLFHYHCVVIQGQLPSTYFRRCYARGPNGGRKICTCANFAQRGNCAHIWYIAALQGEIDLAAVPSKAKPGRKRCQAVSQCFRPRSDEGSQEAAARMKRTRSKNDSSCFEQTFAARSVALLPSWRIFTACHTSSICTTSFFTPGLCTRLSYNCKSCIGKSCVASLFAFRDAMWISAVKRWVHCIFRSNADSCRILRRTMAALRVLASRFLPLTGRSTEQPPYPRPSWNAFGAEACPQQACGARVLSMWDQHREGCAHLALRIGLCVWHLCHDCAVATIPAETPCEPDQVPVVPIASDDFRLVQHDGEAYPHVAADARLKSEALTSIFCFRIAQGTKVYNLLDSRRCRGSSTGRRGQDVIGAEKQVQKKPHADSLKRA</sequence>
<keyword evidence="4" id="KW-1133">Transmembrane helix</keyword>
<dbReference type="SUPFAM" id="SSF56349">
    <property type="entry name" value="DNA breaking-rejoining enzymes"/>
    <property type="match status" value="1"/>
</dbReference>
<protein>
    <recommendedName>
        <fullName evidence="5">SWIM-type domain-containing protein</fullName>
    </recommendedName>
</protein>
<feature type="domain" description="SWIM-type" evidence="5">
    <location>
        <begin position="1309"/>
        <end position="1346"/>
    </location>
</feature>
<evidence type="ECO:0000256" key="2">
    <source>
        <dbReference type="PROSITE-ProRule" id="PRU00325"/>
    </source>
</evidence>
<keyword evidence="1" id="KW-0233">DNA recombination</keyword>
<keyword evidence="8" id="KW-1185">Reference proteome</keyword>
<dbReference type="GO" id="GO:0003677">
    <property type="term" value="F:DNA binding"/>
    <property type="evidence" value="ECO:0007669"/>
    <property type="project" value="InterPro"/>
</dbReference>
<dbReference type="InterPro" id="IPR011010">
    <property type="entry name" value="DNA_brk_join_enz"/>
</dbReference>
<reference evidence="6" key="1">
    <citation type="submission" date="2022-10" db="EMBL/GenBank/DDBJ databases">
        <authorList>
            <person name="Chen Y."/>
            <person name="Dougan E. K."/>
            <person name="Chan C."/>
            <person name="Rhodes N."/>
            <person name="Thang M."/>
        </authorList>
    </citation>
    <scope>NUCLEOTIDE SEQUENCE</scope>
</reference>
<feature type="compositionally biased region" description="Low complexity" evidence="3">
    <location>
        <begin position="60"/>
        <end position="77"/>
    </location>
</feature>
<keyword evidence="4" id="KW-0812">Transmembrane</keyword>
<keyword evidence="2" id="KW-0863">Zinc-finger</keyword>
<dbReference type="InterPro" id="IPR007527">
    <property type="entry name" value="Znf_SWIM"/>
</dbReference>
<dbReference type="GO" id="GO:0015074">
    <property type="term" value="P:DNA integration"/>
    <property type="evidence" value="ECO:0007669"/>
    <property type="project" value="InterPro"/>
</dbReference>
<feature type="region of interest" description="Disordered" evidence="3">
    <location>
        <begin position="1636"/>
        <end position="1666"/>
    </location>
</feature>
<dbReference type="EMBL" id="CAMXCT010000424">
    <property type="protein sequence ID" value="CAI3978604.1"/>
    <property type="molecule type" value="Genomic_DNA"/>
</dbReference>
<evidence type="ECO:0000256" key="4">
    <source>
        <dbReference type="SAM" id="Phobius"/>
    </source>
</evidence>
<evidence type="ECO:0000256" key="1">
    <source>
        <dbReference type="ARBA" id="ARBA00023172"/>
    </source>
</evidence>
<gene>
    <name evidence="6" type="ORF">C1SCF055_LOCUS6642</name>
</gene>
<dbReference type="InterPro" id="IPR013762">
    <property type="entry name" value="Integrase-like_cat_sf"/>
</dbReference>
<feature type="non-terminal residue" evidence="6">
    <location>
        <position position="1"/>
    </location>
</feature>
<dbReference type="EMBL" id="CAMXCT020000424">
    <property type="protein sequence ID" value="CAL1131979.1"/>
    <property type="molecule type" value="Genomic_DNA"/>
</dbReference>
<accession>A0A9P1FIQ4</accession>
<keyword evidence="2" id="KW-0862">Zinc</keyword>
<feature type="region of interest" description="Disordered" evidence="3">
    <location>
        <begin position="356"/>
        <end position="379"/>
    </location>
</feature>
<feature type="compositionally biased region" description="Basic and acidic residues" evidence="3">
    <location>
        <begin position="503"/>
        <end position="516"/>
    </location>
</feature>